<feature type="compositionally biased region" description="Polar residues" evidence="1">
    <location>
        <begin position="83"/>
        <end position="99"/>
    </location>
</feature>
<evidence type="ECO:0000256" key="1">
    <source>
        <dbReference type="SAM" id="MobiDB-lite"/>
    </source>
</evidence>
<name>A0ABR1B4Y3_POLSC</name>
<accession>A0ABR1B4Y3</accession>
<feature type="compositionally biased region" description="Polar residues" evidence="1">
    <location>
        <begin position="346"/>
        <end position="387"/>
    </location>
</feature>
<comment type="caution">
    <text evidence="2">The sequence shown here is derived from an EMBL/GenBank/DDBJ whole genome shotgun (WGS) entry which is preliminary data.</text>
</comment>
<sequence length="403" mass="43530">MASQNDGTNTPGGSGTRVSHSHPGFHPGRPNGFWGGAGLHSANKVVTKADPDASGNFNSERTHVKVEIKEEPSENGNGGGMTTLATASTTDMKSQNQLGSVVVRKKKKRKKKSKVNHQNNNLSVQTVYNYGQQFGNAGYLPLNWTFGMTQASYQNNWLFKSQYLNFSSSNGCRGHVPAWSGKKRKTRFPNPCSKKMHIAGTSKGVDVAGCEGPSQEDSDNDVMILSEPEEDTRKVIETITLYDSDAEHEKLVGSDPIETGREAIPLGEEQKTKYAVGTEVSQNSREVQQTEEGFGAVEELPEPQEPSEASFPAEFPVHENSELKKKRATSCGEQTAAVTAQSQAQNSETSEVVKSFQENSGINLELDGSSTKGNNDVTALTNSQADFSSKDGDSNYLEPGKAS</sequence>
<feature type="region of interest" description="Disordered" evidence="1">
    <location>
        <begin position="322"/>
        <end position="403"/>
    </location>
</feature>
<evidence type="ECO:0000313" key="3">
    <source>
        <dbReference type="Proteomes" id="UP001359485"/>
    </source>
</evidence>
<feature type="compositionally biased region" description="Basic and acidic residues" evidence="1">
    <location>
        <begin position="60"/>
        <end position="72"/>
    </location>
</feature>
<feature type="compositionally biased region" description="Basic residues" evidence="1">
    <location>
        <begin position="103"/>
        <end position="115"/>
    </location>
</feature>
<evidence type="ECO:0000313" key="2">
    <source>
        <dbReference type="EMBL" id="KAK6634999.1"/>
    </source>
</evidence>
<organism evidence="2 3">
    <name type="scientific">Polyplax serrata</name>
    <name type="common">Common mouse louse</name>
    <dbReference type="NCBI Taxonomy" id="468196"/>
    <lineage>
        <taxon>Eukaryota</taxon>
        <taxon>Metazoa</taxon>
        <taxon>Ecdysozoa</taxon>
        <taxon>Arthropoda</taxon>
        <taxon>Hexapoda</taxon>
        <taxon>Insecta</taxon>
        <taxon>Pterygota</taxon>
        <taxon>Neoptera</taxon>
        <taxon>Paraneoptera</taxon>
        <taxon>Psocodea</taxon>
        <taxon>Troctomorpha</taxon>
        <taxon>Phthiraptera</taxon>
        <taxon>Anoplura</taxon>
        <taxon>Polyplacidae</taxon>
        <taxon>Polyplax</taxon>
    </lineage>
</organism>
<proteinExistence type="predicted"/>
<reference evidence="2 3" key="1">
    <citation type="submission" date="2023-09" db="EMBL/GenBank/DDBJ databases">
        <title>Genomes of two closely related lineages of the louse Polyplax serrata with different host specificities.</title>
        <authorList>
            <person name="Martinu J."/>
            <person name="Tarabai H."/>
            <person name="Stefka J."/>
            <person name="Hypsa V."/>
        </authorList>
    </citation>
    <scope>NUCLEOTIDE SEQUENCE [LARGE SCALE GENOMIC DNA]</scope>
    <source>
        <strain evidence="2">98ZLc_SE</strain>
    </source>
</reference>
<protein>
    <submittedName>
        <fullName evidence="2">Uncharacterized protein</fullName>
    </submittedName>
</protein>
<keyword evidence="3" id="KW-1185">Reference proteome</keyword>
<dbReference type="Proteomes" id="UP001359485">
    <property type="component" value="Unassembled WGS sequence"/>
</dbReference>
<gene>
    <name evidence="2" type="ORF">RUM44_000248</name>
</gene>
<feature type="compositionally biased region" description="Low complexity" evidence="1">
    <location>
        <begin position="334"/>
        <end position="345"/>
    </location>
</feature>
<feature type="region of interest" description="Disordered" evidence="1">
    <location>
        <begin position="1"/>
        <end position="116"/>
    </location>
</feature>
<dbReference type="EMBL" id="JAWJWF010000003">
    <property type="protein sequence ID" value="KAK6634999.1"/>
    <property type="molecule type" value="Genomic_DNA"/>
</dbReference>